<reference evidence="1 2" key="1">
    <citation type="journal article" date="2014" name="Genome Announc.">
        <title>Draft Genome Sequence of Pseudomonas moraviensis R28-S.</title>
        <authorList>
            <person name="Hunter S.S."/>
            <person name="Yano H."/>
            <person name="Loftie-Eaton W."/>
            <person name="Hughes J."/>
            <person name="De Gelder L."/>
            <person name="Stragier P."/>
            <person name="De Vos P."/>
            <person name="Settles M.L."/>
            <person name="Top E.M."/>
        </authorList>
    </citation>
    <scope>NUCLEOTIDE SEQUENCE [LARGE SCALE GENOMIC DNA]</scope>
    <source>
        <strain evidence="2">R28</strain>
    </source>
</reference>
<dbReference type="HOGENOM" id="CLU_3156832_0_0_6"/>
<comment type="caution">
    <text evidence="1">The sequence shown here is derived from an EMBL/GenBank/DDBJ whole genome shotgun (WGS) entry which is preliminary data.</text>
</comment>
<dbReference type="Proteomes" id="UP000024771">
    <property type="component" value="Chromosome"/>
</dbReference>
<accession>V8REP9</accession>
<organism evidence="1 2">
    <name type="scientific">Pseudomonas moraviensis R28-S</name>
    <dbReference type="NCBI Taxonomy" id="1395516"/>
    <lineage>
        <taxon>Bacteria</taxon>
        <taxon>Pseudomonadati</taxon>
        <taxon>Pseudomonadota</taxon>
        <taxon>Gammaproteobacteria</taxon>
        <taxon>Pseudomonadales</taxon>
        <taxon>Pseudomonadaceae</taxon>
        <taxon>Pseudomonas</taxon>
    </lineage>
</organism>
<proteinExistence type="predicted"/>
<dbReference type="AlphaFoldDB" id="V8REP9"/>
<gene>
    <name evidence="1" type="ORF">PMO01_02190</name>
</gene>
<name>V8REP9_9PSED</name>
<evidence type="ECO:0000313" key="2">
    <source>
        <dbReference type="Proteomes" id="UP000024771"/>
    </source>
</evidence>
<evidence type="ECO:0000313" key="1">
    <source>
        <dbReference type="EMBL" id="ETF10392.1"/>
    </source>
</evidence>
<protein>
    <submittedName>
        <fullName evidence="1">Uncharacterized protein</fullName>
    </submittedName>
</protein>
<dbReference type="PATRIC" id="fig|1395516.4.peg.451"/>
<sequence>MNIRHGLALVHDKLFMHQNLPESPRLLKDQARADSYFLQIARLARRLL</sequence>
<dbReference type="EMBL" id="AYMZ01000001">
    <property type="protein sequence ID" value="ETF10392.1"/>
    <property type="molecule type" value="Genomic_DNA"/>
</dbReference>